<reference evidence="2" key="1">
    <citation type="submission" date="2015-04" db="UniProtKB">
        <authorList>
            <consortium name="EnsemblPlants"/>
        </authorList>
    </citation>
    <scope>IDENTIFICATION</scope>
</reference>
<accession>A0A0E0MLV4</accession>
<keyword evidence="3" id="KW-1185">Reference proteome</keyword>
<evidence type="ECO:0000313" key="2">
    <source>
        <dbReference type="EnsemblPlants" id="OPUNC12G09120.1"/>
    </source>
</evidence>
<dbReference type="Proteomes" id="UP000026962">
    <property type="component" value="Chromosome 12"/>
</dbReference>
<dbReference type="EnsemblPlants" id="OPUNC12G09120.1">
    <property type="protein sequence ID" value="OPUNC12G09120.1"/>
    <property type="gene ID" value="OPUNC12G09120"/>
</dbReference>
<dbReference type="HOGENOM" id="CLU_1716202_0_0_1"/>
<proteinExistence type="predicted"/>
<protein>
    <submittedName>
        <fullName evidence="2">Uncharacterized protein</fullName>
    </submittedName>
</protein>
<dbReference type="Gramene" id="OPUNC12G09120.1">
    <property type="protein sequence ID" value="OPUNC12G09120.1"/>
    <property type="gene ID" value="OPUNC12G09120"/>
</dbReference>
<reference evidence="2" key="2">
    <citation type="submission" date="2018-05" db="EMBL/GenBank/DDBJ databases">
        <title>OpunRS2 (Oryza punctata Reference Sequence Version 2).</title>
        <authorList>
            <person name="Zhang J."/>
            <person name="Kudrna D."/>
            <person name="Lee S."/>
            <person name="Talag J."/>
            <person name="Welchert J."/>
            <person name="Wing R.A."/>
        </authorList>
    </citation>
    <scope>NUCLEOTIDE SEQUENCE [LARGE SCALE GENOMIC DNA]</scope>
</reference>
<dbReference type="AlphaFoldDB" id="A0A0E0MLV4"/>
<evidence type="ECO:0000313" key="3">
    <source>
        <dbReference type="Proteomes" id="UP000026962"/>
    </source>
</evidence>
<evidence type="ECO:0000256" key="1">
    <source>
        <dbReference type="SAM" id="MobiDB-lite"/>
    </source>
</evidence>
<feature type="region of interest" description="Disordered" evidence="1">
    <location>
        <begin position="104"/>
        <end position="153"/>
    </location>
</feature>
<name>A0A0E0MLV4_ORYPU</name>
<sequence length="153" mass="16234">MPGQCIEPNLGEIETWLSHRLILSNRNRPPSRCYKVIPGLFSSKPNLPFALPSPKTLAPPMKIGIASPAGCRTPAKVAPPPQGLSTGVGGGVWRGVARVAVAAVGRSREPLNEGGRASNTCDRRQPPAAPVSTAPRRPPLNFSVPPLRKLSRL</sequence>
<organism evidence="2">
    <name type="scientific">Oryza punctata</name>
    <name type="common">Red rice</name>
    <dbReference type="NCBI Taxonomy" id="4537"/>
    <lineage>
        <taxon>Eukaryota</taxon>
        <taxon>Viridiplantae</taxon>
        <taxon>Streptophyta</taxon>
        <taxon>Embryophyta</taxon>
        <taxon>Tracheophyta</taxon>
        <taxon>Spermatophyta</taxon>
        <taxon>Magnoliopsida</taxon>
        <taxon>Liliopsida</taxon>
        <taxon>Poales</taxon>
        <taxon>Poaceae</taxon>
        <taxon>BOP clade</taxon>
        <taxon>Oryzoideae</taxon>
        <taxon>Oryzeae</taxon>
        <taxon>Oryzinae</taxon>
        <taxon>Oryza</taxon>
    </lineage>
</organism>